<dbReference type="SUPFAM" id="SSF52540">
    <property type="entry name" value="P-loop containing nucleoside triphosphate hydrolases"/>
    <property type="match status" value="1"/>
</dbReference>
<feature type="binding site" evidence="7">
    <location>
        <begin position="368"/>
        <end position="370"/>
    </location>
    <ligand>
        <name>GTP</name>
        <dbReference type="ChEBI" id="CHEBI:37565"/>
    </ligand>
</feature>
<feature type="binding site" evidence="7">
    <location>
        <position position="64"/>
    </location>
    <ligand>
        <name>Mg(2+)</name>
        <dbReference type="ChEBI" id="CHEBI:18420"/>
    </ligand>
</feature>
<comment type="similarity">
    <text evidence="7 8">Belongs to the adenylosuccinate synthetase family.</text>
</comment>
<feature type="binding site" evidence="7">
    <location>
        <begin position="34"/>
        <end position="40"/>
    </location>
    <ligand>
        <name>GTP</name>
        <dbReference type="ChEBI" id="CHEBI:37565"/>
    </ligand>
</feature>
<dbReference type="EMBL" id="RWIT01000001">
    <property type="protein sequence ID" value="RSK50752.1"/>
    <property type="molecule type" value="Genomic_DNA"/>
</dbReference>
<dbReference type="UniPathway" id="UPA00075">
    <property type="reaction ID" value="UER00335"/>
</dbReference>
<keyword evidence="6 7" id="KW-0342">GTP-binding</keyword>
<dbReference type="PANTHER" id="PTHR11846">
    <property type="entry name" value="ADENYLOSUCCINATE SYNTHETASE"/>
    <property type="match status" value="1"/>
</dbReference>
<gene>
    <name evidence="7" type="primary">purA</name>
    <name evidence="9" type="ORF">EI291_00055</name>
</gene>
<dbReference type="PROSITE" id="PS01266">
    <property type="entry name" value="ADENYLOSUCCIN_SYN_1"/>
    <property type="match status" value="1"/>
</dbReference>
<evidence type="ECO:0000313" key="10">
    <source>
        <dbReference type="Proteomes" id="UP000273500"/>
    </source>
</evidence>
<evidence type="ECO:0000256" key="8">
    <source>
        <dbReference type="RuleBase" id="RU000520"/>
    </source>
</evidence>
<comment type="cofactor">
    <cofactor evidence="7">
        <name>Mg(2+)</name>
        <dbReference type="ChEBI" id="CHEBI:18420"/>
    </cofactor>
    <text evidence="7">Binds 1 Mg(2+) ion per subunit.</text>
</comment>
<organism evidence="9 10">
    <name type="scientific">Hymenobacter rigui</name>
    <dbReference type="NCBI Taxonomy" id="334424"/>
    <lineage>
        <taxon>Bacteria</taxon>
        <taxon>Pseudomonadati</taxon>
        <taxon>Bacteroidota</taxon>
        <taxon>Cytophagia</taxon>
        <taxon>Cytophagales</taxon>
        <taxon>Hymenobacteraceae</taxon>
        <taxon>Hymenobacter</taxon>
    </lineage>
</organism>
<keyword evidence="1 7" id="KW-0436">Ligase</keyword>
<feature type="binding site" description="in other chain" evidence="7">
    <location>
        <begin position="35"/>
        <end position="38"/>
    </location>
    <ligand>
        <name>IMP</name>
        <dbReference type="ChEBI" id="CHEBI:58053"/>
        <note>ligand shared between dimeric partners</note>
    </ligand>
</feature>
<evidence type="ECO:0000313" key="9">
    <source>
        <dbReference type="EMBL" id="RSK50752.1"/>
    </source>
</evidence>
<dbReference type="OrthoDB" id="3959406at2"/>
<keyword evidence="5 7" id="KW-0460">Magnesium</keyword>
<keyword evidence="3 7" id="KW-0547">Nucleotide-binding</keyword>
<sequence length="424" mass="46901">MTGGGTSTTPLLRYSVTLFMPEIPVWVVVGLGFGDEGKGLATDYLCRELPGALVVRFNGGPQAGHTVVAADGRRHVFSSFGAGTLRGCPTYWSRYCPVAPGPMLREYAALRELGVQPRLLLDGRCPVITHYDVLWNRAQEAARGAARHGSCGLGFGATIERQETTPLRLYAQDLAFPEVYQHKLHQIRAHYRSRCQQETSIPFDQLDHDAEDQRFVDYARQLQALRQQEAVELVQEAEVLAPLAPWPALVFEGAQGVLLDQEFGLFPHVTRSYTTSRNALELLAWHRPGAAARVLYVSRAYHTRHGAGPLPHADVPVPLIHHEQETNQFNDYQEHFRRAPLSVNLLNYALQCDANFSAGLEKHLLLTCLDQLPDGRIPACVEGQHRPLAATELGGLLDEGLANYVFSYGPCADDLPPLPTFAAR</sequence>
<comment type="subcellular location">
    <subcellularLocation>
        <location evidence="7">Cytoplasm</location>
    </subcellularLocation>
</comment>
<keyword evidence="7" id="KW-0963">Cytoplasm</keyword>
<dbReference type="GO" id="GO:0000287">
    <property type="term" value="F:magnesium ion binding"/>
    <property type="evidence" value="ECO:0007669"/>
    <property type="project" value="UniProtKB-UniRule"/>
</dbReference>
<dbReference type="GO" id="GO:0004019">
    <property type="term" value="F:adenylosuccinate synthase activity"/>
    <property type="evidence" value="ECO:0007669"/>
    <property type="project" value="UniProtKB-UniRule"/>
</dbReference>
<comment type="catalytic activity">
    <reaction evidence="7 8">
        <text>IMP + L-aspartate + GTP = N(6)-(1,2-dicarboxyethyl)-AMP + GDP + phosphate + 2 H(+)</text>
        <dbReference type="Rhea" id="RHEA:15753"/>
        <dbReference type="ChEBI" id="CHEBI:15378"/>
        <dbReference type="ChEBI" id="CHEBI:29991"/>
        <dbReference type="ChEBI" id="CHEBI:37565"/>
        <dbReference type="ChEBI" id="CHEBI:43474"/>
        <dbReference type="ChEBI" id="CHEBI:57567"/>
        <dbReference type="ChEBI" id="CHEBI:58053"/>
        <dbReference type="ChEBI" id="CHEBI:58189"/>
        <dbReference type="EC" id="6.3.4.4"/>
    </reaction>
</comment>
<feature type="active site" description="Proton donor" evidence="7">
    <location>
        <position position="65"/>
    </location>
</feature>
<dbReference type="InterPro" id="IPR018220">
    <property type="entry name" value="Adenylosuccin_syn_GTP-bd"/>
</dbReference>
<comment type="subunit">
    <text evidence="7">Homodimer.</text>
</comment>
<evidence type="ECO:0000256" key="1">
    <source>
        <dbReference type="ARBA" id="ARBA00022598"/>
    </source>
</evidence>
<feature type="binding site" description="in other chain" evidence="7">
    <location>
        <position position="255"/>
    </location>
    <ligand>
        <name>IMP</name>
        <dbReference type="ChEBI" id="CHEBI:58053"/>
        <note>ligand shared between dimeric partners</note>
    </ligand>
</feature>
<dbReference type="GO" id="GO:0046040">
    <property type="term" value="P:IMP metabolic process"/>
    <property type="evidence" value="ECO:0007669"/>
    <property type="project" value="TreeGrafter"/>
</dbReference>
<feature type="binding site" evidence="7">
    <location>
        <position position="35"/>
    </location>
    <ligand>
        <name>Mg(2+)</name>
        <dbReference type="ChEBI" id="CHEBI:18420"/>
    </ligand>
</feature>
<evidence type="ECO:0000256" key="4">
    <source>
        <dbReference type="ARBA" id="ARBA00022755"/>
    </source>
</evidence>
<name>A0A3R9MV42_9BACT</name>
<dbReference type="AlphaFoldDB" id="A0A3R9MV42"/>
<comment type="function">
    <text evidence="7">Plays an important role in the de novo pathway of purine nucleotide biosynthesis. Catalyzes the first committed step in the biosynthesis of AMP from IMP.</text>
</comment>
<evidence type="ECO:0000256" key="2">
    <source>
        <dbReference type="ARBA" id="ARBA00022723"/>
    </source>
</evidence>
<comment type="caution">
    <text evidence="9">The sequence shown here is derived from an EMBL/GenBank/DDBJ whole genome shotgun (WGS) entry which is preliminary data.</text>
</comment>
<dbReference type="InterPro" id="IPR001114">
    <property type="entry name" value="Adenylosuccinate_synthetase"/>
</dbReference>
<dbReference type="GO" id="GO:0044208">
    <property type="term" value="P:'de novo' AMP biosynthetic process"/>
    <property type="evidence" value="ECO:0007669"/>
    <property type="project" value="UniProtKB-UniRule"/>
</dbReference>
<dbReference type="Gene3D" id="1.10.300.10">
    <property type="entry name" value="Adenylosuccinate Synthetase, subunit A, domain 2"/>
    <property type="match status" value="1"/>
</dbReference>
<evidence type="ECO:0000256" key="6">
    <source>
        <dbReference type="ARBA" id="ARBA00023134"/>
    </source>
</evidence>
<feature type="binding site" evidence="7">
    <location>
        <begin position="64"/>
        <end position="66"/>
    </location>
    <ligand>
        <name>GTP</name>
        <dbReference type="ChEBI" id="CHEBI:37565"/>
    </ligand>
</feature>
<keyword evidence="2 7" id="KW-0479">Metal-binding</keyword>
<feature type="active site" description="Proton acceptor" evidence="7">
    <location>
        <position position="35"/>
    </location>
</feature>
<dbReference type="HAMAP" id="MF_00011">
    <property type="entry name" value="Adenylosucc_synth"/>
    <property type="match status" value="1"/>
</dbReference>
<protein>
    <recommendedName>
        <fullName evidence="7 8">Adenylosuccinate synthetase</fullName>
        <shortName evidence="7">AMPSase</shortName>
        <shortName evidence="7">AdSS</shortName>
        <ecNumber evidence="7 8">6.3.4.4</ecNumber>
    </recommendedName>
    <alternativeName>
        <fullName evidence="7">IMP--aspartate ligase</fullName>
    </alternativeName>
</protein>
<proteinExistence type="inferred from homology"/>
<keyword evidence="10" id="KW-1185">Reference proteome</keyword>
<evidence type="ECO:0000256" key="3">
    <source>
        <dbReference type="ARBA" id="ARBA00022741"/>
    </source>
</evidence>
<comment type="caution">
    <text evidence="7">Lacks conserved residue(s) required for the propagation of feature annotation.</text>
</comment>
<dbReference type="GO" id="GO:0005737">
    <property type="term" value="C:cytoplasm"/>
    <property type="evidence" value="ECO:0007669"/>
    <property type="project" value="UniProtKB-SubCell"/>
</dbReference>
<dbReference type="PANTHER" id="PTHR11846:SF0">
    <property type="entry name" value="ADENYLOSUCCINATE SYNTHETASE"/>
    <property type="match status" value="1"/>
</dbReference>
<evidence type="ECO:0000256" key="7">
    <source>
        <dbReference type="HAMAP-Rule" id="MF_00011"/>
    </source>
</evidence>
<dbReference type="InterPro" id="IPR042110">
    <property type="entry name" value="Adenylosuccinate_synth_dom2"/>
</dbReference>
<dbReference type="SMART" id="SM00788">
    <property type="entry name" value="Adenylsucc_synt"/>
    <property type="match status" value="1"/>
</dbReference>
<dbReference type="InterPro" id="IPR027417">
    <property type="entry name" value="P-loop_NTPase"/>
</dbReference>
<dbReference type="GO" id="GO:0005525">
    <property type="term" value="F:GTP binding"/>
    <property type="evidence" value="ECO:0007669"/>
    <property type="project" value="UniProtKB-UniRule"/>
</dbReference>
<keyword evidence="4 7" id="KW-0658">Purine biosynthesis</keyword>
<evidence type="ECO:0000256" key="5">
    <source>
        <dbReference type="ARBA" id="ARBA00022842"/>
    </source>
</evidence>
<feature type="binding site" description="in other chain" evidence="7">
    <location>
        <position position="270"/>
    </location>
    <ligand>
        <name>IMP</name>
        <dbReference type="ChEBI" id="CHEBI:58053"/>
        <note>ligand shared between dimeric partners</note>
    </ligand>
</feature>
<comment type="pathway">
    <text evidence="7 8">Purine metabolism; AMP biosynthesis via de novo pathway; AMP from IMP: step 1/2.</text>
</comment>
<dbReference type="Pfam" id="PF00709">
    <property type="entry name" value="Adenylsucc_synt"/>
    <property type="match status" value="1"/>
</dbReference>
<dbReference type="InterPro" id="IPR042109">
    <property type="entry name" value="Adenylosuccinate_synth_dom1"/>
</dbReference>
<dbReference type="Proteomes" id="UP000273500">
    <property type="component" value="Unassembled WGS sequence"/>
</dbReference>
<dbReference type="EC" id="6.3.4.4" evidence="7 8"/>
<reference evidence="9 10" key="1">
    <citation type="submission" date="2018-12" db="EMBL/GenBank/DDBJ databases">
        <authorList>
            <person name="Feng G."/>
            <person name="Zhu H."/>
        </authorList>
    </citation>
    <scope>NUCLEOTIDE SEQUENCE [LARGE SCALE GENOMIC DNA]</scope>
    <source>
        <strain evidence="9 10">KCTC 12533</strain>
    </source>
</reference>
<accession>A0A3R9MV42</accession>
<dbReference type="Gene3D" id="3.40.440.10">
    <property type="entry name" value="Adenylosuccinate Synthetase, subunit A, domain 1"/>
    <property type="match status" value="1"/>
</dbReference>